<dbReference type="EMBL" id="JAPQKI010000003">
    <property type="protein sequence ID" value="KAJ5109726.1"/>
    <property type="molecule type" value="Genomic_DNA"/>
</dbReference>
<comment type="caution">
    <text evidence="11">The sequence shown here is derived from an EMBL/GenBank/DDBJ whole genome shotgun (WGS) entry which is preliminary data.</text>
</comment>
<feature type="compositionally biased region" description="Acidic residues" evidence="10">
    <location>
        <begin position="455"/>
        <end position="464"/>
    </location>
</feature>
<evidence type="ECO:0000313" key="11">
    <source>
        <dbReference type="EMBL" id="KAJ5109726.1"/>
    </source>
</evidence>
<proteinExistence type="inferred from homology"/>
<protein>
    <recommendedName>
        <fullName evidence="13">NIMA interactive protein</fullName>
    </recommendedName>
</protein>
<dbReference type="AlphaFoldDB" id="A0A9W9KL64"/>
<dbReference type="GO" id="GO:0007155">
    <property type="term" value="P:cell adhesion"/>
    <property type="evidence" value="ECO:0007669"/>
    <property type="project" value="UniProtKB-KW"/>
</dbReference>
<feature type="compositionally biased region" description="Basic and acidic residues" evidence="10">
    <location>
        <begin position="472"/>
        <end position="492"/>
    </location>
</feature>
<evidence type="ECO:0000313" key="12">
    <source>
        <dbReference type="Proteomes" id="UP001149074"/>
    </source>
</evidence>
<evidence type="ECO:0000256" key="5">
    <source>
        <dbReference type="ARBA" id="ARBA00022889"/>
    </source>
</evidence>
<reference evidence="11" key="2">
    <citation type="journal article" date="2023" name="IMA Fungus">
        <title>Comparative genomic study of the Penicillium genus elucidates a diverse pangenome and 15 lateral gene transfer events.</title>
        <authorList>
            <person name="Petersen C."/>
            <person name="Sorensen T."/>
            <person name="Nielsen M.R."/>
            <person name="Sondergaard T.E."/>
            <person name="Sorensen J.L."/>
            <person name="Fitzpatrick D.A."/>
            <person name="Frisvad J.C."/>
            <person name="Nielsen K.L."/>
        </authorList>
    </citation>
    <scope>NUCLEOTIDE SEQUENCE</scope>
    <source>
        <strain evidence="11">IBT 30761</strain>
    </source>
</reference>
<evidence type="ECO:0000256" key="6">
    <source>
        <dbReference type="ARBA" id="ARBA00022949"/>
    </source>
</evidence>
<sequence length="621" mass="69786">MRLTLGPLTFNALKKRRVAFVLLRKEAAQAWHVRELREWSLCGPAVSMFTLFRFETASSTQQLPAMEAHNLQAASTYVNNILLARGLLKSGHPIYFADPENEEGGTDATMARIINLVNDLVLRRDREADHRESLATTIRALRTTESEQTIEIGKMKTKTSELSRSLALAEAQERTLKTNMSKAETTIRGLKEQVQRMKTTVQQVRAQCANDVRKRDLELQKLKSHLAERQRGKREGLSVTTININPQVDRSRLGASGGDRVNDPAYNLKEETTEFLTELCQNLSDENDTLIELARNTVDTLKELQGLPQGEDGPGDEEGFAMCTSVGPNKSSSAVTSLPTSCEELSQRMHAVLDHLRTLLTNPSFVPLEEVEVRDDEIARLRVGWEKMENRWRQAVSMMDGWQRRLADGGGSVQAEELMRGINLDLSFTSNENVSMQSREGAHTISPILEDQEDEAMNEEEQPEPDSTVPETRSKIRKVPERSDRALKERNDNATLAARPKRHRKVSFTPGLQGSPCEPSPDTDETLQIKAHKSESVTQRASRRKTDPKSTRQADGAEPRMSVRQKLAAAEDEARTAEKIRKEGETRKRSRPEKPSSRSGNRRRSTLTSDELEDLMGVSSR</sequence>
<dbReference type="PANTHER" id="PTHR46507">
    <property type="entry name" value="AFADIN- AND ALPHA-ACTININ-BINDING PROTEIN"/>
    <property type="match status" value="1"/>
</dbReference>
<feature type="compositionally biased region" description="Basic and acidic residues" evidence="10">
    <location>
        <begin position="544"/>
        <end position="558"/>
    </location>
</feature>
<evidence type="ECO:0000256" key="7">
    <source>
        <dbReference type="ARBA" id="ARBA00023054"/>
    </source>
</evidence>
<keyword evidence="4" id="KW-0963">Cytoplasm</keyword>
<evidence type="ECO:0000256" key="1">
    <source>
        <dbReference type="ARBA" id="ARBA00004282"/>
    </source>
</evidence>
<feature type="coiled-coil region" evidence="9">
    <location>
        <begin position="173"/>
        <end position="207"/>
    </location>
</feature>
<keyword evidence="7 9" id="KW-0175">Coiled coil</keyword>
<evidence type="ECO:0000256" key="4">
    <source>
        <dbReference type="ARBA" id="ARBA00022490"/>
    </source>
</evidence>
<feature type="compositionally biased region" description="Basic and acidic residues" evidence="10">
    <location>
        <begin position="572"/>
        <end position="596"/>
    </location>
</feature>
<dbReference type="InterPro" id="IPR021622">
    <property type="entry name" value="Afadin/alpha-actinin-bd"/>
</dbReference>
<evidence type="ECO:0000256" key="8">
    <source>
        <dbReference type="ARBA" id="ARBA00023212"/>
    </source>
</evidence>
<comment type="subcellular location">
    <subcellularLocation>
        <location evidence="1">Cell junction</location>
    </subcellularLocation>
    <subcellularLocation>
        <location evidence="2">Cytoplasm</location>
        <location evidence="2">Cytoskeleton</location>
        <location evidence="2">Microtubule organizing center</location>
        <location evidence="2">Centrosome</location>
    </subcellularLocation>
</comment>
<keyword evidence="5" id="KW-0130">Cell adhesion</keyword>
<dbReference type="RefSeq" id="XP_056477837.1">
    <property type="nucleotide sequence ID" value="XM_056614865.1"/>
</dbReference>
<evidence type="ECO:0000256" key="9">
    <source>
        <dbReference type="SAM" id="Coils"/>
    </source>
</evidence>
<keyword evidence="8" id="KW-0206">Cytoskeleton</keyword>
<evidence type="ECO:0000256" key="10">
    <source>
        <dbReference type="SAM" id="MobiDB-lite"/>
    </source>
</evidence>
<dbReference type="Pfam" id="PF11559">
    <property type="entry name" value="ADIP"/>
    <property type="match status" value="1"/>
</dbReference>
<keyword evidence="12" id="KW-1185">Reference proteome</keyword>
<accession>A0A9W9KL64</accession>
<feature type="region of interest" description="Disordered" evidence="10">
    <location>
        <begin position="455"/>
        <end position="621"/>
    </location>
</feature>
<dbReference type="Proteomes" id="UP001149074">
    <property type="component" value="Unassembled WGS sequence"/>
</dbReference>
<evidence type="ECO:0008006" key="13">
    <source>
        <dbReference type="Google" id="ProtNLM"/>
    </source>
</evidence>
<dbReference type="InterPro" id="IPR052300">
    <property type="entry name" value="Adhesion_Centrosome_assoc"/>
</dbReference>
<comment type="similarity">
    <text evidence="3">Belongs to the ADIP family.</text>
</comment>
<name>A0A9W9KL64_9EURO</name>
<reference evidence="11" key="1">
    <citation type="submission" date="2022-11" db="EMBL/GenBank/DDBJ databases">
        <authorList>
            <person name="Petersen C."/>
        </authorList>
    </citation>
    <scope>NUCLEOTIDE SEQUENCE</scope>
    <source>
        <strain evidence="11">IBT 30761</strain>
    </source>
</reference>
<organism evidence="11 12">
    <name type="scientific">Penicillium argentinense</name>
    <dbReference type="NCBI Taxonomy" id="1131581"/>
    <lineage>
        <taxon>Eukaryota</taxon>
        <taxon>Fungi</taxon>
        <taxon>Dikarya</taxon>
        <taxon>Ascomycota</taxon>
        <taxon>Pezizomycotina</taxon>
        <taxon>Eurotiomycetes</taxon>
        <taxon>Eurotiomycetidae</taxon>
        <taxon>Eurotiales</taxon>
        <taxon>Aspergillaceae</taxon>
        <taxon>Penicillium</taxon>
    </lineage>
</organism>
<gene>
    <name evidence="11" type="ORF">N7532_002371</name>
</gene>
<dbReference type="GeneID" id="81353844"/>
<evidence type="ECO:0000256" key="2">
    <source>
        <dbReference type="ARBA" id="ARBA00004300"/>
    </source>
</evidence>
<evidence type="ECO:0000256" key="3">
    <source>
        <dbReference type="ARBA" id="ARBA00009291"/>
    </source>
</evidence>
<dbReference type="OrthoDB" id="312015at2759"/>
<dbReference type="PANTHER" id="PTHR46507:SF4">
    <property type="entry name" value="SSX FAMILY MEMBER 2 INTERACTING PROTEIN"/>
    <property type="match status" value="1"/>
</dbReference>
<keyword evidence="6" id="KW-0965">Cell junction</keyword>